<dbReference type="Gene3D" id="2.60.40.1880">
    <property type="entry name" value="Invasion associated locus B (IalB) protein"/>
    <property type="match status" value="1"/>
</dbReference>
<dbReference type="Pfam" id="PF06776">
    <property type="entry name" value="IalB"/>
    <property type="match status" value="1"/>
</dbReference>
<evidence type="ECO:0000313" key="2">
    <source>
        <dbReference type="EMBL" id="RED49126.1"/>
    </source>
</evidence>
<dbReference type="EMBL" id="QRDW01000006">
    <property type="protein sequence ID" value="RED49126.1"/>
    <property type="molecule type" value="Genomic_DNA"/>
</dbReference>
<organism evidence="2 3">
    <name type="scientific">Aestuariispira insulae</name>
    <dbReference type="NCBI Taxonomy" id="1461337"/>
    <lineage>
        <taxon>Bacteria</taxon>
        <taxon>Pseudomonadati</taxon>
        <taxon>Pseudomonadota</taxon>
        <taxon>Alphaproteobacteria</taxon>
        <taxon>Rhodospirillales</taxon>
        <taxon>Kiloniellaceae</taxon>
        <taxon>Aestuariispira</taxon>
    </lineage>
</organism>
<keyword evidence="3" id="KW-1185">Reference proteome</keyword>
<dbReference type="RefSeq" id="WP_181905382.1">
    <property type="nucleotide sequence ID" value="NZ_QRDW01000006.1"/>
</dbReference>
<evidence type="ECO:0000256" key="1">
    <source>
        <dbReference type="SAM" id="SignalP"/>
    </source>
</evidence>
<accession>A0A3D9HJN4</accession>
<gene>
    <name evidence="2" type="ORF">DFP90_106103</name>
</gene>
<reference evidence="2 3" key="1">
    <citation type="submission" date="2018-07" db="EMBL/GenBank/DDBJ databases">
        <title>Genomic Encyclopedia of Type Strains, Phase III (KMG-III): the genomes of soil and plant-associated and newly described type strains.</title>
        <authorList>
            <person name="Whitman W."/>
        </authorList>
    </citation>
    <scope>NUCLEOTIDE SEQUENCE [LARGE SCALE GENOMIC DNA]</scope>
    <source>
        <strain evidence="2 3">CECT 8488</strain>
    </source>
</reference>
<protein>
    <submittedName>
        <fullName evidence="2">Invasion associated locus B (IalB) protein</fullName>
    </submittedName>
</protein>
<sequence length="179" mass="19501">MTLMQKPAVKILAFALTATISLATGSALAEDSNKDLGEYKKWQAHSYVDAGAKVCNMWSEPTKHEEGGKQRGQIFAFITHRASSKRFHEVSFDMGYPLKSGSEVTVKIGSKTFKLFTQDSSAFAFKEDDKALVKAMRGGSTMIVTGESQRGTKTKDTYSLSGFTKAHNTISKACKAGKL</sequence>
<dbReference type="InterPro" id="IPR038696">
    <property type="entry name" value="IalB_sf"/>
</dbReference>
<name>A0A3D9HJN4_9PROT</name>
<proteinExistence type="predicted"/>
<feature type="chain" id="PRO_5017727365" evidence="1">
    <location>
        <begin position="30"/>
        <end position="179"/>
    </location>
</feature>
<feature type="signal peptide" evidence="1">
    <location>
        <begin position="1"/>
        <end position="29"/>
    </location>
</feature>
<dbReference type="AlphaFoldDB" id="A0A3D9HJN4"/>
<comment type="caution">
    <text evidence="2">The sequence shown here is derived from an EMBL/GenBank/DDBJ whole genome shotgun (WGS) entry which is preliminary data.</text>
</comment>
<evidence type="ECO:0000313" key="3">
    <source>
        <dbReference type="Proteomes" id="UP000256845"/>
    </source>
</evidence>
<keyword evidence="1" id="KW-0732">Signal</keyword>
<dbReference type="InterPro" id="IPR010642">
    <property type="entry name" value="Invasion_prot_B"/>
</dbReference>
<dbReference type="Proteomes" id="UP000256845">
    <property type="component" value="Unassembled WGS sequence"/>
</dbReference>